<name>A0A3N2DYM2_9GAMM</name>
<feature type="compositionally biased region" description="Low complexity" evidence="1">
    <location>
        <begin position="349"/>
        <end position="359"/>
    </location>
</feature>
<evidence type="ECO:0000313" key="3">
    <source>
        <dbReference type="Proteomes" id="UP000275394"/>
    </source>
</evidence>
<dbReference type="EMBL" id="RKHR01000003">
    <property type="protein sequence ID" value="ROS04966.1"/>
    <property type="molecule type" value="Genomic_DNA"/>
</dbReference>
<organism evidence="2 3">
    <name type="scientific">Sinobacterium caligoides</name>
    <dbReference type="NCBI Taxonomy" id="933926"/>
    <lineage>
        <taxon>Bacteria</taxon>
        <taxon>Pseudomonadati</taxon>
        <taxon>Pseudomonadota</taxon>
        <taxon>Gammaproteobacteria</taxon>
        <taxon>Cellvibrionales</taxon>
        <taxon>Spongiibacteraceae</taxon>
        <taxon>Sinobacterium</taxon>
    </lineage>
</organism>
<gene>
    <name evidence="2" type="ORF">EDC56_0484</name>
</gene>
<dbReference type="InterPro" id="IPR021730">
    <property type="entry name" value="YdbH"/>
</dbReference>
<comment type="caution">
    <text evidence="2">The sequence shown here is derived from an EMBL/GenBank/DDBJ whole genome shotgun (WGS) entry which is preliminary data.</text>
</comment>
<evidence type="ECO:0000256" key="1">
    <source>
        <dbReference type="SAM" id="MobiDB-lite"/>
    </source>
</evidence>
<keyword evidence="3" id="KW-1185">Reference proteome</keyword>
<protein>
    <submittedName>
        <fullName evidence="2">Dicarboxylate transport</fullName>
    </submittedName>
</protein>
<sequence>MMSSLYTMKKRPPLLIIIALIVLLALSLSWWSRDRLAASLANTLLQKQEIVIDHLRWGYSYPATLVINTVQLEHPQATINMAKLSYDMTSNELVVDNIDIQHHPVESSVDNKTTSGSWSLPQWLPQLSVHQLAISSPWLKKPFKARLSQQRSNELIIDAGWQARISLKQHQLHGAIRWQLSDLALMFEQPMPLNALLETTFDFDGQYFQSQHHIELADTVEEWPCSPLVEASGNFDFNYNIANNQGLALLNKLPITVTPTPHCALLDSVPVSLRPTKATLNIDTPISIDDQTVYLTHASLQLQGSECHYLLELKKLVMTEMRTIESHYQLSMNGPHTTHLQSEGELSASTDNSNSNSNTHWQINSPKNHFDTAHLHLNDIKADKLSSTFHFSADDSKGLSIGGQYSAASLQQGKTLKLSGISGNFDLSGSLAGELKGLVNNRIADLTDYSQAETTSLQAVNSKLNLNLKANGSARFDGKTAIRSGKIMGYKLGSLRITHAGSWSDNQLASNHQFTTPAGLELTLQQHEQKLLIQLPRQGILGIEPFLSQIDSQFDLSSGWMAAKANVDLASMQIDSSLKLVNINGHYQDYEIENFNFRPKFQLKNNKLDVSPSPLSLTRLSVGVDITQLHTIIGSRDGNIEARNIIGQVFDGHFQVPLLTIDSHPQQAIIEAYQIDASKLISLEQQSGITVSGRLRGQLPLHISPAGVEIKDGYLVNQGQGSLRIENNAAFDGVKAQQQELGHILSLLEHLDFTAIDSQVNLSTEGWLSLKMQIQGYNAPQAQQVNFNYHHEENIFTLMKAMRMGDIIEDQVIQGFEDK</sequence>
<feature type="compositionally biased region" description="Polar residues" evidence="1">
    <location>
        <begin position="332"/>
        <end position="341"/>
    </location>
</feature>
<evidence type="ECO:0000313" key="2">
    <source>
        <dbReference type="EMBL" id="ROS04966.1"/>
    </source>
</evidence>
<dbReference type="Proteomes" id="UP000275394">
    <property type="component" value="Unassembled WGS sequence"/>
</dbReference>
<feature type="region of interest" description="Disordered" evidence="1">
    <location>
        <begin position="332"/>
        <end position="365"/>
    </location>
</feature>
<dbReference type="AlphaFoldDB" id="A0A3N2DYM2"/>
<dbReference type="OrthoDB" id="5596796at2"/>
<accession>A0A3N2DYM2</accession>
<dbReference type="Pfam" id="PF11739">
    <property type="entry name" value="YdbH-like"/>
    <property type="match status" value="1"/>
</dbReference>
<proteinExistence type="predicted"/>
<reference evidence="2 3" key="1">
    <citation type="submission" date="2018-11" db="EMBL/GenBank/DDBJ databases">
        <title>Genomic Encyclopedia of Type Strains, Phase IV (KMG-IV): sequencing the most valuable type-strain genomes for metagenomic binning, comparative biology and taxonomic classification.</title>
        <authorList>
            <person name="Goeker M."/>
        </authorList>
    </citation>
    <scope>NUCLEOTIDE SEQUENCE [LARGE SCALE GENOMIC DNA]</scope>
    <source>
        <strain evidence="2 3">DSM 100316</strain>
    </source>
</reference>